<comment type="caution">
    <text evidence="2">The sequence shown here is derived from an EMBL/GenBank/DDBJ whole genome shotgun (WGS) entry which is preliminary data.</text>
</comment>
<feature type="domain" description="HTH marR-type" evidence="1">
    <location>
        <begin position="6"/>
        <end position="142"/>
    </location>
</feature>
<dbReference type="Pfam" id="PF12802">
    <property type="entry name" value="MarR_2"/>
    <property type="match status" value="1"/>
</dbReference>
<evidence type="ECO:0000259" key="1">
    <source>
        <dbReference type="PROSITE" id="PS50995"/>
    </source>
</evidence>
<proteinExistence type="predicted"/>
<dbReference type="PANTHER" id="PTHR33164">
    <property type="entry name" value="TRANSCRIPTIONAL REGULATOR, MARR FAMILY"/>
    <property type="match status" value="1"/>
</dbReference>
<dbReference type="RefSeq" id="WP_122231205.1">
    <property type="nucleotide sequence ID" value="NZ_RDQO01000005.1"/>
</dbReference>
<dbReference type="Gene3D" id="1.10.10.10">
    <property type="entry name" value="Winged helix-like DNA-binding domain superfamily/Winged helix DNA-binding domain"/>
    <property type="match status" value="1"/>
</dbReference>
<dbReference type="AlphaFoldDB" id="A0A3M6QPJ4"/>
<dbReference type="SUPFAM" id="SSF46785">
    <property type="entry name" value="Winged helix' DNA-binding domain"/>
    <property type="match status" value="1"/>
</dbReference>
<dbReference type="Proteomes" id="UP000278006">
    <property type="component" value="Unassembled WGS sequence"/>
</dbReference>
<dbReference type="InterPro" id="IPR036390">
    <property type="entry name" value="WH_DNA-bd_sf"/>
</dbReference>
<gene>
    <name evidence="2" type="ORF">D8I35_15160</name>
</gene>
<keyword evidence="3" id="KW-1185">Reference proteome</keyword>
<evidence type="ECO:0000313" key="2">
    <source>
        <dbReference type="EMBL" id="RMX04322.1"/>
    </source>
</evidence>
<dbReference type="SMART" id="SM00347">
    <property type="entry name" value="HTH_MARR"/>
    <property type="match status" value="1"/>
</dbReference>
<dbReference type="OrthoDB" id="5511415at2"/>
<accession>A0A3M6QPJ4</accession>
<dbReference type="InterPro" id="IPR039422">
    <property type="entry name" value="MarR/SlyA-like"/>
</dbReference>
<organism evidence="2 3">
    <name type="scientific">Corticibacter populi</name>
    <dbReference type="NCBI Taxonomy" id="1550736"/>
    <lineage>
        <taxon>Bacteria</taxon>
        <taxon>Pseudomonadati</taxon>
        <taxon>Pseudomonadota</taxon>
        <taxon>Betaproteobacteria</taxon>
        <taxon>Burkholderiales</taxon>
        <taxon>Comamonadaceae</taxon>
        <taxon>Corticibacter</taxon>
    </lineage>
</organism>
<name>A0A3M6QPJ4_9BURK</name>
<reference evidence="2 3" key="1">
    <citation type="submission" date="2018-10" db="EMBL/GenBank/DDBJ databases">
        <title>Draft genome of Cortibacter populi DSM10536.</title>
        <authorList>
            <person name="Bernier A.-M."/>
            <person name="Bernard K."/>
        </authorList>
    </citation>
    <scope>NUCLEOTIDE SEQUENCE [LARGE SCALE GENOMIC DNA]</scope>
    <source>
        <strain evidence="2 3">DSM 105136</strain>
    </source>
</reference>
<sequence>MNPTKAEKLTSIALSVFRLNGQLIEWGNQFSQPHGLTSARWQVLGAISLAPQPPNIPQIAAAMGVTRQGVLKQINLLVDEGLVQPQPNPMHKRSPLYSLTKKGATTYQALTERWQKHVQEMAAGFSATDLDAAIRVLSSMSQVHGRGPEE</sequence>
<dbReference type="PROSITE" id="PS50995">
    <property type="entry name" value="HTH_MARR_2"/>
    <property type="match status" value="1"/>
</dbReference>
<dbReference type="InterPro" id="IPR000835">
    <property type="entry name" value="HTH_MarR-typ"/>
</dbReference>
<dbReference type="InterPro" id="IPR036388">
    <property type="entry name" value="WH-like_DNA-bd_sf"/>
</dbReference>
<dbReference type="PANTHER" id="PTHR33164:SF43">
    <property type="entry name" value="HTH-TYPE TRANSCRIPTIONAL REPRESSOR YETL"/>
    <property type="match status" value="1"/>
</dbReference>
<dbReference type="GO" id="GO:0006950">
    <property type="term" value="P:response to stress"/>
    <property type="evidence" value="ECO:0007669"/>
    <property type="project" value="TreeGrafter"/>
</dbReference>
<protein>
    <submittedName>
        <fullName evidence="2">MarR family transcriptional regulator</fullName>
    </submittedName>
</protein>
<evidence type="ECO:0000313" key="3">
    <source>
        <dbReference type="Proteomes" id="UP000278006"/>
    </source>
</evidence>
<dbReference type="EMBL" id="RDQO01000005">
    <property type="protein sequence ID" value="RMX04322.1"/>
    <property type="molecule type" value="Genomic_DNA"/>
</dbReference>
<dbReference type="GO" id="GO:0003700">
    <property type="term" value="F:DNA-binding transcription factor activity"/>
    <property type="evidence" value="ECO:0007669"/>
    <property type="project" value="InterPro"/>
</dbReference>